<sequence length="484" mass="55956">MKRKLRLMVLVFVCGLPVLLLQYGVMFARTVKNKIKIQELPVNMQTNVTKVFVESFKQYFISEPVSKTKFNYTYFDPSFKLTQGMVYTWTQINNTQKTCDDSFVLYGNRFAELHDVIMDTSYINRPFSKGGQNFKEVIMSHLDKESNWVVRPGFWTQRCNDTKSLNVNGVAVPFYKTLSMIPQKTNATISDSRAENVTVISNFTVAISRGDYWNLHQYMMHCLDTFLMMVLYSKKPGEVSLLLVDGHPELFIYDNTWRRVFGPVLRAGHFEHPVIFKRLIWGIKEGFSPIALYQEQKVHYLEEFRDFFLQQNGVSNASSLDCSRIKITLIIRRNYISRIGNIPGNVERKIFNEGEVIAALKTVIPESIVSGRIMDSAPMEDQVAWISKTDMLVGVHGAGMTHTLFLPRHAGIFEIFPLNFQATRPWYCVYEAVARWRSLPYISWTNTNPQNEIEGGFIYIPVETLIANVKELYRRICPKTDILI</sequence>
<evidence type="ECO:0000259" key="4">
    <source>
        <dbReference type="Pfam" id="PF04577"/>
    </source>
</evidence>
<evidence type="ECO:0000256" key="2">
    <source>
        <dbReference type="ARBA" id="ARBA00022679"/>
    </source>
</evidence>
<dbReference type="Proteomes" id="UP001634394">
    <property type="component" value="Unassembled WGS sequence"/>
</dbReference>
<proteinExistence type="predicted"/>
<evidence type="ECO:0000256" key="3">
    <source>
        <dbReference type="ARBA" id="ARBA00023180"/>
    </source>
</evidence>
<evidence type="ECO:0000256" key="1">
    <source>
        <dbReference type="ARBA" id="ARBA00022676"/>
    </source>
</evidence>
<reference evidence="5 6" key="1">
    <citation type="submission" date="2024-11" db="EMBL/GenBank/DDBJ databases">
        <title>Chromosome-level genome assembly of the freshwater bivalve Anodonta woodiana.</title>
        <authorList>
            <person name="Chen X."/>
        </authorList>
    </citation>
    <scope>NUCLEOTIDE SEQUENCE [LARGE SCALE GENOMIC DNA]</scope>
    <source>
        <strain evidence="5">MN2024</strain>
        <tissue evidence="5">Gills</tissue>
    </source>
</reference>
<dbReference type="AlphaFoldDB" id="A0ABD3XVH4"/>
<dbReference type="EMBL" id="JBJQND010000001">
    <property type="protein sequence ID" value="KAL3890219.1"/>
    <property type="molecule type" value="Genomic_DNA"/>
</dbReference>
<dbReference type="PANTHER" id="PTHR20961">
    <property type="entry name" value="GLYCOSYLTRANSFERASE"/>
    <property type="match status" value="1"/>
</dbReference>
<dbReference type="InterPro" id="IPR049625">
    <property type="entry name" value="Glyco_transf_61_cat"/>
</dbReference>
<keyword evidence="1" id="KW-0328">Glycosyltransferase</keyword>
<dbReference type="GO" id="GO:0016757">
    <property type="term" value="F:glycosyltransferase activity"/>
    <property type="evidence" value="ECO:0007669"/>
    <property type="project" value="UniProtKB-KW"/>
</dbReference>
<comment type="caution">
    <text evidence="5">The sequence shown here is derived from an EMBL/GenBank/DDBJ whole genome shotgun (WGS) entry which is preliminary data.</text>
</comment>
<keyword evidence="2" id="KW-0808">Transferase</keyword>
<keyword evidence="3" id="KW-0325">Glycoprotein</keyword>
<evidence type="ECO:0000313" key="5">
    <source>
        <dbReference type="EMBL" id="KAL3890219.1"/>
    </source>
</evidence>
<accession>A0ABD3XVH4</accession>
<protein>
    <recommendedName>
        <fullName evidence="4">Glycosyltransferase 61 catalytic domain-containing protein</fullName>
    </recommendedName>
</protein>
<name>A0ABD3XVH4_SINWO</name>
<gene>
    <name evidence="5" type="ORF">ACJMK2_002510</name>
</gene>
<dbReference type="Pfam" id="PF04577">
    <property type="entry name" value="Glyco_transf_61"/>
    <property type="match status" value="1"/>
</dbReference>
<keyword evidence="6" id="KW-1185">Reference proteome</keyword>
<feature type="domain" description="Glycosyltransferase 61 catalytic" evidence="4">
    <location>
        <begin position="301"/>
        <end position="412"/>
    </location>
</feature>
<dbReference type="InterPro" id="IPR007657">
    <property type="entry name" value="Glycosyltransferase_61"/>
</dbReference>
<evidence type="ECO:0000313" key="6">
    <source>
        <dbReference type="Proteomes" id="UP001634394"/>
    </source>
</evidence>
<organism evidence="5 6">
    <name type="scientific">Sinanodonta woodiana</name>
    <name type="common">Chinese pond mussel</name>
    <name type="synonym">Anodonta woodiana</name>
    <dbReference type="NCBI Taxonomy" id="1069815"/>
    <lineage>
        <taxon>Eukaryota</taxon>
        <taxon>Metazoa</taxon>
        <taxon>Spiralia</taxon>
        <taxon>Lophotrochozoa</taxon>
        <taxon>Mollusca</taxon>
        <taxon>Bivalvia</taxon>
        <taxon>Autobranchia</taxon>
        <taxon>Heteroconchia</taxon>
        <taxon>Palaeoheterodonta</taxon>
        <taxon>Unionida</taxon>
        <taxon>Unionoidea</taxon>
        <taxon>Unionidae</taxon>
        <taxon>Unioninae</taxon>
        <taxon>Sinanodonta</taxon>
    </lineage>
</organism>